<dbReference type="AlphaFoldDB" id="A0A445J115"/>
<comment type="caution">
    <text evidence="4">The sequence shown here is derived from an EMBL/GenBank/DDBJ whole genome shotgun (WGS) entry which is preliminary data.</text>
</comment>
<evidence type="ECO:0000256" key="2">
    <source>
        <dbReference type="SAM" id="MobiDB-lite"/>
    </source>
</evidence>
<dbReference type="Gene3D" id="3.30.70.330">
    <property type="match status" value="1"/>
</dbReference>
<dbReference type="Pfam" id="PF00076">
    <property type="entry name" value="RRM_1"/>
    <property type="match status" value="1"/>
</dbReference>
<dbReference type="SMART" id="SM00360">
    <property type="entry name" value="RRM"/>
    <property type="match status" value="1"/>
</dbReference>
<accession>A0A445J115</accession>
<protein>
    <recommendedName>
        <fullName evidence="3">RRM domain-containing protein</fullName>
    </recommendedName>
</protein>
<dbReference type="Proteomes" id="UP000289340">
    <property type="component" value="Chromosome 9"/>
</dbReference>
<feature type="compositionally biased region" description="Basic and acidic residues" evidence="2">
    <location>
        <begin position="99"/>
        <end position="108"/>
    </location>
</feature>
<feature type="domain" description="RRM" evidence="3">
    <location>
        <begin position="18"/>
        <end position="102"/>
    </location>
</feature>
<dbReference type="SUPFAM" id="SSF54928">
    <property type="entry name" value="RNA-binding domain, RBD"/>
    <property type="match status" value="1"/>
</dbReference>
<sequence length="108" mass="12335">MPKGKTAPPPMKPKVVTFNLFLSNLSYEASSKDPKEFFDSRTGRLVFVEVVYHDNPRRPSRYGFVSFKSKKEVEAAFVFMGRPIRRSAKSEDTPSELSMNRKEADKAD</sequence>
<name>A0A445J115_GLYSO</name>
<keyword evidence="5" id="KW-1185">Reference proteome</keyword>
<dbReference type="InterPro" id="IPR012677">
    <property type="entry name" value="Nucleotide-bd_a/b_plait_sf"/>
</dbReference>
<keyword evidence="1" id="KW-0694">RNA-binding</keyword>
<proteinExistence type="predicted"/>
<feature type="region of interest" description="Disordered" evidence="2">
    <location>
        <begin position="88"/>
        <end position="108"/>
    </location>
</feature>
<dbReference type="InterPro" id="IPR035979">
    <property type="entry name" value="RBD_domain_sf"/>
</dbReference>
<dbReference type="CDD" id="cd00590">
    <property type="entry name" value="RRM_SF"/>
    <property type="match status" value="1"/>
</dbReference>
<dbReference type="SMR" id="A0A445J115"/>
<evidence type="ECO:0000313" key="5">
    <source>
        <dbReference type="Proteomes" id="UP000289340"/>
    </source>
</evidence>
<organism evidence="4 5">
    <name type="scientific">Glycine soja</name>
    <name type="common">Wild soybean</name>
    <dbReference type="NCBI Taxonomy" id="3848"/>
    <lineage>
        <taxon>Eukaryota</taxon>
        <taxon>Viridiplantae</taxon>
        <taxon>Streptophyta</taxon>
        <taxon>Embryophyta</taxon>
        <taxon>Tracheophyta</taxon>
        <taxon>Spermatophyta</taxon>
        <taxon>Magnoliopsida</taxon>
        <taxon>eudicotyledons</taxon>
        <taxon>Gunneridae</taxon>
        <taxon>Pentapetalae</taxon>
        <taxon>rosids</taxon>
        <taxon>fabids</taxon>
        <taxon>Fabales</taxon>
        <taxon>Fabaceae</taxon>
        <taxon>Papilionoideae</taxon>
        <taxon>50 kb inversion clade</taxon>
        <taxon>NPAAA clade</taxon>
        <taxon>indigoferoid/millettioid clade</taxon>
        <taxon>Phaseoleae</taxon>
        <taxon>Glycine</taxon>
        <taxon>Glycine subgen. Soja</taxon>
    </lineage>
</organism>
<dbReference type="PROSITE" id="PS50102">
    <property type="entry name" value="RRM"/>
    <property type="match status" value="1"/>
</dbReference>
<dbReference type="InterPro" id="IPR000504">
    <property type="entry name" value="RRM_dom"/>
</dbReference>
<evidence type="ECO:0000259" key="3">
    <source>
        <dbReference type="PROSITE" id="PS50102"/>
    </source>
</evidence>
<evidence type="ECO:0000256" key="1">
    <source>
        <dbReference type="PROSITE-ProRule" id="PRU00176"/>
    </source>
</evidence>
<evidence type="ECO:0000313" key="4">
    <source>
        <dbReference type="EMBL" id="RZB92027.1"/>
    </source>
</evidence>
<dbReference type="GO" id="GO:0003723">
    <property type="term" value="F:RNA binding"/>
    <property type="evidence" value="ECO:0007669"/>
    <property type="project" value="UniProtKB-UniRule"/>
</dbReference>
<dbReference type="EMBL" id="QZWG01000009">
    <property type="protein sequence ID" value="RZB92027.1"/>
    <property type="molecule type" value="Genomic_DNA"/>
</dbReference>
<gene>
    <name evidence="4" type="ORF">D0Y65_024162</name>
</gene>
<reference evidence="4 5" key="1">
    <citation type="submission" date="2018-09" db="EMBL/GenBank/DDBJ databases">
        <title>A high-quality reference genome of wild soybean provides a powerful tool to mine soybean genomes.</title>
        <authorList>
            <person name="Xie M."/>
            <person name="Chung C.Y.L."/>
            <person name="Li M.-W."/>
            <person name="Wong F.-L."/>
            <person name="Chan T.-F."/>
            <person name="Lam H.-M."/>
        </authorList>
    </citation>
    <scope>NUCLEOTIDE SEQUENCE [LARGE SCALE GENOMIC DNA]</scope>
    <source>
        <strain evidence="5">cv. W05</strain>
        <tissue evidence="4">Hypocotyl of etiolated seedlings</tissue>
    </source>
</reference>